<dbReference type="InterPro" id="IPR011042">
    <property type="entry name" value="6-blade_b-propeller_TolB-like"/>
</dbReference>
<name>A0A7V8JKT7_STEMA</name>
<sequence>MRVAFEGENAHEAERFNMGERIREVEQGPDGALWLLEDGSKARLLKLTPNEA</sequence>
<comment type="caution">
    <text evidence="2">The sequence shown here is derived from an EMBL/GenBank/DDBJ whole genome shotgun (WGS) entry which is preliminary data.</text>
</comment>
<dbReference type="AlphaFoldDB" id="A0A7V8JKT7"/>
<evidence type="ECO:0000313" key="3">
    <source>
        <dbReference type="Proteomes" id="UP000487117"/>
    </source>
</evidence>
<protein>
    <recommendedName>
        <fullName evidence="1">Glucose/Sorbosone dehydrogenase domain-containing protein</fullName>
    </recommendedName>
</protein>
<dbReference type="InterPro" id="IPR012938">
    <property type="entry name" value="Glc/Sorbosone_DH"/>
</dbReference>
<evidence type="ECO:0000259" key="1">
    <source>
        <dbReference type="Pfam" id="PF07995"/>
    </source>
</evidence>
<dbReference type="Gene3D" id="2.120.10.30">
    <property type="entry name" value="TolB, C-terminal domain"/>
    <property type="match status" value="1"/>
</dbReference>
<dbReference type="EMBL" id="WNDS01000004">
    <property type="protein sequence ID" value="KAF1014249.1"/>
    <property type="molecule type" value="Genomic_DNA"/>
</dbReference>
<organism evidence="2 3">
    <name type="scientific">Stenotrophomonas maltophilia</name>
    <name type="common">Pseudomonas maltophilia</name>
    <name type="synonym">Xanthomonas maltophilia</name>
    <dbReference type="NCBI Taxonomy" id="40324"/>
    <lineage>
        <taxon>Bacteria</taxon>
        <taxon>Pseudomonadati</taxon>
        <taxon>Pseudomonadota</taxon>
        <taxon>Gammaproteobacteria</taxon>
        <taxon>Lysobacterales</taxon>
        <taxon>Lysobacteraceae</taxon>
        <taxon>Stenotrophomonas</taxon>
        <taxon>Stenotrophomonas maltophilia group</taxon>
    </lineage>
</organism>
<reference evidence="3" key="1">
    <citation type="journal article" date="2020" name="MBio">
        <title>Horizontal gene transfer to a defensive symbiont with a reduced genome amongst a multipartite beetle microbiome.</title>
        <authorList>
            <person name="Waterworth S.C."/>
            <person name="Florez L.V."/>
            <person name="Rees E.R."/>
            <person name="Hertweck C."/>
            <person name="Kaltenpoth M."/>
            <person name="Kwan J.C."/>
        </authorList>
    </citation>
    <scope>NUCLEOTIDE SEQUENCE [LARGE SCALE GENOMIC DNA]</scope>
</reference>
<evidence type="ECO:0000313" key="2">
    <source>
        <dbReference type="EMBL" id="KAF1014249.1"/>
    </source>
</evidence>
<gene>
    <name evidence="2" type="ORF">GAK31_03273</name>
</gene>
<proteinExistence type="predicted"/>
<dbReference type="Pfam" id="PF07995">
    <property type="entry name" value="GSDH"/>
    <property type="match status" value="1"/>
</dbReference>
<dbReference type="Proteomes" id="UP000487117">
    <property type="component" value="Unassembled WGS sequence"/>
</dbReference>
<accession>A0A7V8JKT7</accession>
<feature type="domain" description="Glucose/Sorbosone dehydrogenase" evidence="1">
    <location>
        <begin position="2"/>
        <end position="46"/>
    </location>
</feature>